<feature type="chain" id="PRO_5016395332" description="SGNH hydrolase-type esterase domain-containing protein" evidence="2">
    <location>
        <begin position="21"/>
        <end position="573"/>
    </location>
</feature>
<proteinExistence type="predicted"/>
<feature type="domain" description="SGNH hydrolase-type esterase" evidence="3">
    <location>
        <begin position="323"/>
        <end position="467"/>
    </location>
</feature>
<dbReference type="InterPro" id="IPR013830">
    <property type="entry name" value="SGNH_hydro"/>
</dbReference>
<gene>
    <name evidence="4" type="ORF">B9Z37_08145</name>
</gene>
<organism evidence="4 5">
    <name type="scientific">Limnohabitans parvus II-B4</name>
    <dbReference type="NCBI Taxonomy" id="1293052"/>
    <lineage>
        <taxon>Bacteria</taxon>
        <taxon>Pseudomonadati</taxon>
        <taxon>Pseudomonadota</taxon>
        <taxon>Betaproteobacteria</taxon>
        <taxon>Burkholderiales</taxon>
        <taxon>Comamonadaceae</taxon>
        <taxon>Limnohabitans</taxon>
    </lineage>
</organism>
<feature type="region of interest" description="Disordered" evidence="1">
    <location>
        <begin position="532"/>
        <end position="573"/>
    </location>
</feature>
<feature type="compositionally biased region" description="Low complexity" evidence="1">
    <location>
        <begin position="552"/>
        <end position="573"/>
    </location>
</feature>
<dbReference type="PANTHER" id="PTHR30383:SF29">
    <property type="entry name" value="SGNH HYDROLASE-TYPE ESTERASE DOMAIN-CONTAINING PROTEIN"/>
    <property type="match status" value="1"/>
</dbReference>
<evidence type="ECO:0000313" key="4">
    <source>
        <dbReference type="EMBL" id="PUE54489.1"/>
    </source>
</evidence>
<evidence type="ECO:0000313" key="5">
    <source>
        <dbReference type="Proteomes" id="UP000250790"/>
    </source>
</evidence>
<name>A0A315EBK7_9BURK</name>
<keyword evidence="5" id="KW-1185">Reference proteome</keyword>
<reference evidence="4 5" key="1">
    <citation type="submission" date="2017-04" db="EMBL/GenBank/DDBJ databases">
        <title>Unexpected and diverse lifestyles within the genus Limnohabitans.</title>
        <authorList>
            <person name="Kasalicky V."/>
            <person name="Mehrshad M."/>
            <person name="Andrei S.-A."/>
            <person name="Salcher M."/>
            <person name="Kratochvilova H."/>
            <person name="Simek K."/>
            <person name="Ghai R."/>
        </authorList>
    </citation>
    <scope>NUCLEOTIDE SEQUENCE [LARGE SCALE GENOMIC DNA]</scope>
    <source>
        <strain evidence="4 5">II-B4</strain>
    </source>
</reference>
<dbReference type="SUPFAM" id="SSF52266">
    <property type="entry name" value="SGNH hydrolase"/>
    <property type="match status" value="1"/>
</dbReference>
<evidence type="ECO:0000259" key="3">
    <source>
        <dbReference type="Pfam" id="PF13472"/>
    </source>
</evidence>
<dbReference type="PROSITE" id="PS51257">
    <property type="entry name" value="PROKAR_LIPOPROTEIN"/>
    <property type="match status" value="1"/>
</dbReference>
<sequence length="573" mass="62536">MKRNSFMTFLIRGLSTRAVASAAACALLVACATNQGEPVKAVPTMPALPVVSITPVATPAAPQVVKNAPVPQLQRRPSLAAAAEGASKPAFGWKTLPELIGAEKAQLFYTFVTPEVNTLEAANVQLLQRLRDKWDGAAQGRFTVLHFGDSHVQGGYGAQISRHKLQSLMGSAGRGMVFPYAIAKTYSQNDYKSSFEGEWVTANSIQVYPKLPLGVSGFVARTASTQSAFTLQFNQQFEPGAKVLKFMYRSTSAAYRLRMQSGDLLWESELQGDDGSQGSSRMVEIAVPQLFDVIRFDVVNADPKPEDTFELHGLSIENKTPGVIYHNLGVGGAAYGALRSQAYFEAQSSLLAPDLVILDWGTNDLIYKNTVPEQLKATIVETIRKVRAEHPDALIVLTSVQDTYFRKQPITATWDFAQLIRRIAQENDCLLYDWYRVAGGADAMRTWYAYGLAQPDHVHLSGTGYAIKGDLLAQAMLNAMSWRKNNPDKTSLWVDAQQAEVPRSVSAWLKALQPFQLRPDLIRVSAPVKAKSKATAANAKTASRHGAKANQSKPKAAVKSTTKSKSSKSQKTP</sequence>
<evidence type="ECO:0000256" key="1">
    <source>
        <dbReference type="SAM" id="MobiDB-lite"/>
    </source>
</evidence>
<dbReference type="Proteomes" id="UP000250790">
    <property type="component" value="Unassembled WGS sequence"/>
</dbReference>
<evidence type="ECO:0000256" key="2">
    <source>
        <dbReference type="SAM" id="SignalP"/>
    </source>
</evidence>
<dbReference type="Pfam" id="PF13472">
    <property type="entry name" value="Lipase_GDSL_2"/>
    <property type="match status" value="1"/>
</dbReference>
<dbReference type="OrthoDB" id="7985403at2"/>
<dbReference type="AlphaFoldDB" id="A0A315EBK7"/>
<dbReference type="GO" id="GO:0016788">
    <property type="term" value="F:hydrolase activity, acting on ester bonds"/>
    <property type="evidence" value="ECO:0007669"/>
    <property type="project" value="UniProtKB-ARBA"/>
</dbReference>
<keyword evidence="2" id="KW-0732">Signal</keyword>
<dbReference type="InterPro" id="IPR036514">
    <property type="entry name" value="SGNH_hydro_sf"/>
</dbReference>
<comment type="caution">
    <text evidence="4">The sequence shown here is derived from an EMBL/GenBank/DDBJ whole genome shotgun (WGS) entry which is preliminary data.</text>
</comment>
<dbReference type="Gene3D" id="3.40.50.1110">
    <property type="entry name" value="SGNH hydrolase"/>
    <property type="match status" value="1"/>
</dbReference>
<feature type="signal peptide" evidence="2">
    <location>
        <begin position="1"/>
        <end position="20"/>
    </location>
</feature>
<dbReference type="EMBL" id="NESN01000002">
    <property type="protein sequence ID" value="PUE54489.1"/>
    <property type="molecule type" value="Genomic_DNA"/>
</dbReference>
<protein>
    <recommendedName>
        <fullName evidence="3">SGNH hydrolase-type esterase domain-containing protein</fullName>
    </recommendedName>
</protein>
<dbReference type="Gene3D" id="2.60.120.1360">
    <property type="match status" value="1"/>
</dbReference>
<accession>A0A315EBK7</accession>
<dbReference type="InterPro" id="IPR051532">
    <property type="entry name" value="Ester_Hydrolysis_Enzymes"/>
</dbReference>
<dbReference type="PANTHER" id="PTHR30383">
    <property type="entry name" value="THIOESTERASE 1/PROTEASE 1/LYSOPHOSPHOLIPASE L1"/>
    <property type="match status" value="1"/>
</dbReference>